<evidence type="ECO:0000313" key="2">
    <source>
        <dbReference type="EMBL" id="SIR88183.1"/>
    </source>
</evidence>
<dbReference type="Proteomes" id="UP000186218">
    <property type="component" value="Unassembled WGS sequence"/>
</dbReference>
<organism evidence="2 3">
    <name type="scientific">Williamsia sterculiae</name>
    <dbReference type="NCBI Taxonomy" id="1344003"/>
    <lineage>
        <taxon>Bacteria</taxon>
        <taxon>Bacillati</taxon>
        <taxon>Actinomycetota</taxon>
        <taxon>Actinomycetes</taxon>
        <taxon>Mycobacteriales</taxon>
        <taxon>Nocardiaceae</taxon>
        <taxon>Williamsia</taxon>
    </lineage>
</organism>
<sequence length="121" mass="12057">MSGPPTSSSLPTRPGGPVPLSPGGIAGRVTFSPTVLRELARRWHALADTIEALPLGGDLEGTTSTGQTTAAIRRAAAGIGSTIGAMTARLHEVAYGLEVCIGAGVATDADAAVRIAADGPR</sequence>
<dbReference type="STRING" id="1344003.SAMN05445060_1372"/>
<name>A0A1N7EJ96_9NOCA</name>
<evidence type="ECO:0000256" key="1">
    <source>
        <dbReference type="SAM" id="MobiDB-lite"/>
    </source>
</evidence>
<gene>
    <name evidence="2" type="ORF">SAMN05445060_1372</name>
</gene>
<dbReference type="EMBL" id="FTNT01000003">
    <property type="protein sequence ID" value="SIR88183.1"/>
    <property type="molecule type" value="Genomic_DNA"/>
</dbReference>
<dbReference type="AlphaFoldDB" id="A0A1N7EJ96"/>
<feature type="compositionally biased region" description="Polar residues" evidence="1">
    <location>
        <begin position="1"/>
        <end position="11"/>
    </location>
</feature>
<reference evidence="2 3" key="1">
    <citation type="submission" date="2017-01" db="EMBL/GenBank/DDBJ databases">
        <authorList>
            <person name="Mah S.A."/>
            <person name="Swanson W.J."/>
            <person name="Moy G.W."/>
            <person name="Vacquier V.D."/>
        </authorList>
    </citation>
    <scope>NUCLEOTIDE SEQUENCE [LARGE SCALE GENOMIC DNA]</scope>
    <source>
        <strain evidence="2 3">CPCC 203464</strain>
    </source>
</reference>
<feature type="region of interest" description="Disordered" evidence="1">
    <location>
        <begin position="1"/>
        <end position="25"/>
    </location>
</feature>
<accession>A0A1N7EJ96</accession>
<proteinExistence type="predicted"/>
<dbReference type="RefSeq" id="WP_076477815.1">
    <property type="nucleotide sequence ID" value="NZ_FTNT01000003.1"/>
</dbReference>
<protein>
    <submittedName>
        <fullName evidence="2">Uncharacterized protein</fullName>
    </submittedName>
</protein>
<keyword evidence="3" id="KW-1185">Reference proteome</keyword>
<evidence type="ECO:0000313" key="3">
    <source>
        <dbReference type="Proteomes" id="UP000186218"/>
    </source>
</evidence>